<dbReference type="KEGG" id="mlo:msr9757"/>
<feature type="domain" description="RepB plasmid partition" evidence="1">
    <location>
        <begin position="30"/>
        <end position="216"/>
    </location>
</feature>
<evidence type="ECO:0000313" key="3">
    <source>
        <dbReference type="Proteomes" id="UP000000552"/>
    </source>
</evidence>
<dbReference type="EMBL" id="AP003017">
    <property type="protein sequence ID" value="BAB54764.1"/>
    <property type="molecule type" value="Genomic_DNA"/>
</dbReference>
<name>Q98P91_RHILO</name>
<accession>Q98P91</accession>
<evidence type="ECO:0000259" key="1">
    <source>
        <dbReference type="Pfam" id="PF07506"/>
    </source>
</evidence>
<organism evidence="2 3">
    <name type="scientific">Mesorhizobium japonicum (strain LMG 29417 / CECT 9101 / MAFF 303099)</name>
    <name type="common">Mesorhizobium loti (strain MAFF 303099)</name>
    <dbReference type="NCBI Taxonomy" id="266835"/>
    <lineage>
        <taxon>Bacteria</taxon>
        <taxon>Pseudomonadati</taxon>
        <taxon>Pseudomonadota</taxon>
        <taxon>Alphaproteobacteria</taxon>
        <taxon>Hyphomicrobiales</taxon>
        <taxon>Phyllobacteriaceae</taxon>
        <taxon>Mesorhizobium</taxon>
    </lineage>
</organism>
<protein>
    <submittedName>
        <fullName evidence="2">Msr9757 protein</fullName>
    </submittedName>
</protein>
<dbReference type="Proteomes" id="UP000000552">
    <property type="component" value="Plasmid pMLb"/>
</dbReference>
<proteinExistence type="predicted"/>
<dbReference type="HOGENOM" id="CLU_1011228_0_0_5"/>
<gene>
    <name evidence="2" type="ordered locus">msr9757</name>
</gene>
<reference evidence="2 3" key="1">
    <citation type="journal article" date="2000" name="DNA Res.">
        <title>Complete genome structure of the nitrogen-fixing symbiotic bacterium Mesorhizobium loti.</title>
        <authorList>
            <person name="Kaneko T."/>
            <person name="Nakamura Y."/>
            <person name="Sato S."/>
            <person name="Asamizu E."/>
            <person name="Kato T."/>
            <person name="Sasamoto S."/>
            <person name="Watanabe A."/>
            <person name="Idesawa K."/>
            <person name="Ishikawa A."/>
            <person name="Kawashima K."/>
            <person name="Kimura T."/>
            <person name="Kishida Y."/>
            <person name="Kiyokawa C."/>
            <person name="Kohara M."/>
            <person name="Matsumoto M."/>
            <person name="Matsuno A."/>
            <person name="Mochizuki Y."/>
            <person name="Nakayama S."/>
            <person name="Nakazaki N."/>
            <person name="Shimpo S."/>
            <person name="Sugimoto M."/>
            <person name="Takeuchi C."/>
            <person name="Yamada M."/>
            <person name="Tabata S."/>
        </authorList>
    </citation>
    <scope>NUCLEOTIDE SEQUENCE [LARGE SCALE GENOMIC DNA]</scope>
    <source>
        <strain evidence="3">LMG 29417 / CECT 9101 / MAFF 303099</strain>
        <plasmid evidence="2 3">pMLb</plasmid>
    </source>
</reference>
<dbReference type="eggNOG" id="COG1475">
    <property type="taxonomic scope" value="Bacteria"/>
</dbReference>
<dbReference type="InterPro" id="IPR011111">
    <property type="entry name" value="Plasmid_RepB"/>
</dbReference>
<dbReference type="AlphaFoldDB" id="Q98P91"/>
<keyword evidence="2" id="KW-0614">Plasmid</keyword>
<dbReference type="Pfam" id="PF07506">
    <property type="entry name" value="RepB"/>
    <property type="match status" value="1"/>
</dbReference>
<sequence>MRDFITGAEESERCLDRMVAALHLMMSDRQFCALMVSEGLETMPRLLAHRLPGAPPEPHVFCPPGKPLSDTGENREPIGGICPGVLDVLRDAPVKTKIFGLLQKVLPARQVEIARLMVAMDQVRLTYARMLVALTPQALLVKDFHPSTIANLTEGHRGAMVLEVGKLSLAVLGAMEQRGQVGLELVAASRFFARLMDNSRVVRYLARNYPGHFEEFHNLSEPFIK</sequence>
<evidence type="ECO:0000313" key="2">
    <source>
        <dbReference type="EMBL" id="BAB54764.1"/>
    </source>
</evidence>
<geneLocation type="plasmid" evidence="2 3">
    <name>pMLb</name>
</geneLocation>